<organism evidence="8">
    <name type="scientific">bioreactor metagenome</name>
    <dbReference type="NCBI Taxonomy" id="1076179"/>
    <lineage>
        <taxon>unclassified sequences</taxon>
        <taxon>metagenomes</taxon>
        <taxon>ecological metagenomes</taxon>
    </lineage>
</organism>
<dbReference type="InterPro" id="IPR052017">
    <property type="entry name" value="TSUP"/>
</dbReference>
<dbReference type="GO" id="GO:0005886">
    <property type="term" value="C:plasma membrane"/>
    <property type="evidence" value="ECO:0007669"/>
    <property type="project" value="UniProtKB-SubCell"/>
</dbReference>
<feature type="transmembrane region" description="Helical" evidence="7">
    <location>
        <begin position="123"/>
        <end position="140"/>
    </location>
</feature>
<feature type="transmembrane region" description="Helical" evidence="7">
    <location>
        <begin position="34"/>
        <end position="56"/>
    </location>
</feature>
<gene>
    <name evidence="8" type="ORF">SDC9_59741</name>
</gene>
<dbReference type="AlphaFoldDB" id="A0A644XGZ8"/>
<reference evidence="8" key="1">
    <citation type="submission" date="2019-08" db="EMBL/GenBank/DDBJ databases">
        <authorList>
            <person name="Kucharzyk K."/>
            <person name="Murdoch R.W."/>
            <person name="Higgins S."/>
            <person name="Loffler F."/>
        </authorList>
    </citation>
    <scope>NUCLEOTIDE SEQUENCE</scope>
</reference>
<comment type="caution">
    <text evidence="8">The sequence shown here is derived from an EMBL/GenBank/DDBJ whole genome shotgun (WGS) entry which is preliminary data.</text>
</comment>
<feature type="transmembrane region" description="Helical" evidence="7">
    <location>
        <begin position="160"/>
        <end position="179"/>
    </location>
</feature>
<feature type="transmembrane region" description="Helical" evidence="7">
    <location>
        <begin position="68"/>
        <end position="86"/>
    </location>
</feature>
<dbReference type="Pfam" id="PF01925">
    <property type="entry name" value="TauE"/>
    <property type="match status" value="1"/>
</dbReference>
<evidence type="ECO:0000256" key="7">
    <source>
        <dbReference type="SAM" id="Phobius"/>
    </source>
</evidence>
<evidence type="ECO:0000313" key="8">
    <source>
        <dbReference type="EMBL" id="MPM13384.1"/>
    </source>
</evidence>
<evidence type="ECO:0000256" key="5">
    <source>
        <dbReference type="ARBA" id="ARBA00022989"/>
    </source>
</evidence>
<evidence type="ECO:0000256" key="4">
    <source>
        <dbReference type="ARBA" id="ARBA00022692"/>
    </source>
</evidence>
<keyword evidence="4 7" id="KW-0812">Transmembrane</keyword>
<name>A0A644XGZ8_9ZZZZ</name>
<feature type="transmembrane region" description="Helical" evidence="7">
    <location>
        <begin position="92"/>
        <end position="111"/>
    </location>
</feature>
<dbReference type="EMBL" id="VSSQ01002112">
    <property type="protein sequence ID" value="MPM13384.1"/>
    <property type="molecule type" value="Genomic_DNA"/>
</dbReference>
<sequence>MLLFFVVLIVLVGSFLQANIGFGFPIIAMIFFPSLFPFSTAVTLNQVIAIASTLFVSIRYRAHIRWCILLPLLVSSILVAQLVILFSLSIDASSLTIVLGLFLVLLSLYFARFSERIRIRATMTNGFLMGLFAGIGNGFFGIGGPPVALYLFASVPDKKSYLATIQAYFLFCNIHSILVRSLHGSLQVSHIPIILVGWVSIAIGTYAGLKLFSKVPEYVLKRIVYLFVGLSGLWIALQQLL</sequence>
<accession>A0A644XGZ8</accession>
<dbReference type="InterPro" id="IPR002781">
    <property type="entry name" value="TM_pro_TauE-like"/>
</dbReference>
<feature type="transmembrane region" description="Helical" evidence="7">
    <location>
        <begin position="218"/>
        <end position="237"/>
    </location>
</feature>
<evidence type="ECO:0000256" key="6">
    <source>
        <dbReference type="ARBA" id="ARBA00023136"/>
    </source>
</evidence>
<protein>
    <submittedName>
        <fullName evidence="8">Uncharacterized protein</fullName>
    </submittedName>
</protein>
<comment type="subcellular location">
    <subcellularLocation>
        <location evidence="1">Cell membrane</location>
        <topology evidence="1">Multi-pass membrane protein</topology>
    </subcellularLocation>
</comment>
<dbReference type="PANTHER" id="PTHR30269">
    <property type="entry name" value="TRANSMEMBRANE PROTEIN YFCA"/>
    <property type="match status" value="1"/>
</dbReference>
<evidence type="ECO:0000256" key="3">
    <source>
        <dbReference type="ARBA" id="ARBA00022475"/>
    </source>
</evidence>
<proteinExistence type="predicted"/>
<evidence type="ECO:0000256" key="1">
    <source>
        <dbReference type="ARBA" id="ARBA00004651"/>
    </source>
</evidence>
<keyword evidence="5 7" id="KW-1133">Transmembrane helix</keyword>
<evidence type="ECO:0000256" key="2">
    <source>
        <dbReference type="ARBA" id="ARBA00022448"/>
    </source>
</evidence>
<feature type="transmembrane region" description="Helical" evidence="7">
    <location>
        <begin position="191"/>
        <end position="212"/>
    </location>
</feature>
<keyword evidence="2" id="KW-0813">Transport</keyword>
<dbReference type="PANTHER" id="PTHR30269:SF37">
    <property type="entry name" value="MEMBRANE TRANSPORTER PROTEIN"/>
    <property type="match status" value="1"/>
</dbReference>
<keyword evidence="6 7" id="KW-0472">Membrane</keyword>
<keyword evidence="3" id="KW-1003">Cell membrane</keyword>